<organism evidence="1 2">
    <name type="scientific">Acinetobacter equi</name>
    <dbReference type="NCBI Taxonomy" id="1324350"/>
    <lineage>
        <taxon>Bacteria</taxon>
        <taxon>Pseudomonadati</taxon>
        <taxon>Pseudomonadota</taxon>
        <taxon>Gammaproteobacteria</taxon>
        <taxon>Moraxellales</taxon>
        <taxon>Moraxellaceae</taxon>
        <taxon>Acinetobacter</taxon>
    </lineage>
</organism>
<dbReference type="EMBL" id="CP012808">
    <property type="protein sequence ID" value="ALH95735.1"/>
    <property type="molecule type" value="Genomic_DNA"/>
</dbReference>
<accession>A0A0N9VEC2</accession>
<dbReference type="KEGG" id="aei:AOY20_09450"/>
<proteinExistence type="predicted"/>
<dbReference type="AlphaFoldDB" id="A0A0N9VEC2"/>
<gene>
    <name evidence="1" type="ORF">AOY20_09450</name>
</gene>
<dbReference type="RefSeq" id="WP_054581626.1">
    <property type="nucleotide sequence ID" value="NZ_CP012808.1"/>
</dbReference>
<dbReference type="STRING" id="1324350.AOY20_09450"/>
<sequence length="115" mass="13961">MNVYPEWWPRRKNGANSPSTYILRPEHVGLFAKLKKGDSYNLEYIIEIPNSNENYFYFNLFYQDYSMPYVEVHKKYRKLNESFFPLLITKSNIIKVSCRRISDYKEDGYTCEFRE</sequence>
<keyword evidence="2" id="KW-1185">Reference proteome</keyword>
<dbReference type="Proteomes" id="UP000064939">
    <property type="component" value="Chromosome"/>
</dbReference>
<protein>
    <submittedName>
        <fullName evidence="1">Uncharacterized protein</fullName>
    </submittedName>
</protein>
<evidence type="ECO:0000313" key="1">
    <source>
        <dbReference type="EMBL" id="ALH95735.1"/>
    </source>
</evidence>
<evidence type="ECO:0000313" key="2">
    <source>
        <dbReference type="Proteomes" id="UP000064939"/>
    </source>
</evidence>
<name>A0A0N9VEC2_9GAMM</name>
<reference evidence="1 2" key="1">
    <citation type="journal article" date="2015" name="Int. J. Syst. Evol. Microbiol.">
        <title>Acinetobacter equi sp. nov. isolated from horse faeces.</title>
        <authorList>
            <person name="Poppel M.T."/>
            <person name="Skiebe E."/>
            <person name="Laue M."/>
            <person name="Bergmann H."/>
            <person name="Ebersberger I."/>
            <person name="Garn T."/>
            <person name="Fruth A."/>
            <person name="Baumgardt S."/>
            <person name="Busse H.J."/>
            <person name="Wilharm G."/>
        </authorList>
    </citation>
    <scope>NUCLEOTIDE SEQUENCE [LARGE SCALE GENOMIC DNA]</scope>
    <source>
        <strain evidence="1 2">114</strain>
    </source>
</reference>